<gene>
    <name evidence="1" type="ORF">GCM10011403_23270</name>
</gene>
<protein>
    <submittedName>
        <fullName evidence="1">Uncharacterized protein</fullName>
    </submittedName>
</protein>
<dbReference type="AlphaFoldDB" id="A0A916QLZ0"/>
<dbReference type="RefSeq" id="WP_068893740.1">
    <property type="nucleotide sequence ID" value="NZ_BMIY01000010.1"/>
</dbReference>
<keyword evidence="2" id="KW-1185">Reference proteome</keyword>
<dbReference type="Proteomes" id="UP000627715">
    <property type="component" value="Unassembled WGS sequence"/>
</dbReference>
<evidence type="ECO:0000313" key="1">
    <source>
        <dbReference type="EMBL" id="GFZ79558.1"/>
    </source>
</evidence>
<reference evidence="1" key="2">
    <citation type="submission" date="2020-09" db="EMBL/GenBank/DDBJ databases">
        <authorList>
            <person name="Sun Q."/>
            <person name="Zhou Y."/>
        </authorList>
    </citation>
    <scope>NUCLEOTIDE SEQUENCE</scope>
    <source>
        <strain evidence="1">CGMCC 1.15425</strain>
    </source>
</reference>
<reference evidence="1" key="1">
    <citation type="journal article" date="2014" name="Int. J. Syst. Evol. Microbiol.">
        <title>Complete genome sequence of Corynebacterium casei LMG S-19264T (=DSM 44701T), isolated from a smear-ripened cheese.</title>
        <authorList>
            <consortium name="US DOE Joint Genome Institute (JGI-PGF)"/>
            <person name="Walter F."/>
            <person name="Albersmeier A."/>
            <person name="Kalinowski J."/>
            <person name="Ruckert C."/>
        </authorList>
    </citation>
    <scope>NUCLEOTIDE SEQUENCE</scope>
    <source>
        <strain evidence="1">CGMCC 1.15425</strain>
    </source>
</reference>
<proteinExistence type="predicted"/>
<sequence length="608" mass="68606">MFEKAQILHVILCQTRSMSASALFKVLCVWICFSVHISSANAKQPLQSEFSRQYSIDEVRRAYAENTHIMHFGPEEYPKATLYRREIYRLLAWPDRELRWNFTERDWEILESAPDHDDAAFIVPAITEQKALCRTAFDITYSSRDTQEKAVALARLMNTAVINDRQRLEVHYENLLSRLSENARGEIVSRAQFPAEAISIPVLKTDQIGVAETLPDYYRHKVFVDCLEVVDLSLFDVAQSSLIAGKVPDYSRPPAPRGSITKRFSTPGAVYDGESLKMSVIRSTTPHYSLVDVSLSPLSNNQWVVDSVNEVHRLKAVKNIYVHPNFGRGEGQIVVQGTLELDTSRCEKISEVTVDYHEDTRAFYVDFFKDVTGSQEHDGDCTHPLSIYSFHVVLPTYGFDEGWYQLIINDDEAHPVLLPNDDVIPEHVNATVISPYSGLSKLKSDAVQVPTVMMPDLAGAYQGAEFRPAAANEWALVKLAEPDLLDGIENVEVVKTGNRPIQALIRVQGQYQATCTNVKVVSRFREEDKVIEVNFFSDHGTSESCNEQSQAFDLVYPVSLLDVEEGTYQVQVNNEHHVSLEVISDETQAQTYVTGDFIPRINCGNCRI</sequence>
<evidence type="ECO:0000313" key="2">
    <source>
        <dbReference type="Proteomes" id="UP000627715"/>
    </source>
</evidence>
<organism evidence="1 2">
    <name type="scientific">Pseudohongiella nitratireducens</name>
    <dbReference type="NCBI Taxonomy" id="1768907"/>
    <lineage>
        <taxon>Bacteria</taxon>
        <taxon>Pseudomonadati</taxon>
        <taxon>Pseudomonadota</taxon>
        <taxon>Gammaproteobacteria</taxon>
        <taxon>Pseudomonadales</taxon>
        <taxon>Pseudohongiellaceae</taxon>
        <taxon>Pseudohongiella</taxon>
    </lineage>
</organism>
<name>A0A916QLZ0_9GAMM</name>
<comment type="caution">
    <text evidence="1">The sequence shown here is derived from an EMBL/GenBank/DDBJ whole genome shotgun (WGS) entry which is preliminary data.</text>
</comment>
<dbReference type="EMBL" id="BMIY01000010">
    <property type="protein sequence ID" value="GFZ79558.1"/>
    <property type="molecule type" value="Genomic_DNA"/>
</dbReference>
<accession>A0A916QLZ0</accession>